<dbReference type="Pfam" id="PF00144">
    <property type="entry name" value="Beta-lactamase"/>
    <property type="match status" value="1"/>
</dbReference>
<dbReference type="OrthoDB" id="9803467at2"/>
<dbReference type="InterPro" id="IPR050491">
    <property type="entry name" value="AmpC-like"/>
</dbReference>
<evidence type="ECO:0000259" key="3">
    <source>
        <dbReference type="Pfam" id="PF00144"/>
    </source>
</evidence>
<evidence type="ECO:0000313" key="5">
    <source>
        <dbReference type="Proteomes" id="UP000286287"/>
    </source>
</evidence>
<dbReference type="InterPro" id="IPR012338">
    <property type="entry name" value="Beta-lactam/transpept-like"/>
</dbReference>
<dbReference type="AlphaFoldDB" id="A0A418UZH0"/>
<sequence>MQSHQFSGVIRLDRKGETLLEYGYGLAQRALNLPNTPQTQFGIASGTKTLTALVIISLIAEGKFKLQSRVRALLSSDLPFIADEVTIEHLLSHRSGIGDYLDENDDPDLNDYLMPVPVHRLVNTLDYLPLLDAKPMKFSPGEQFAYCNSGFVVLALIAERCTGLSFANLVRQRVTEPAGMSHTAFLRSDELPALAALGYLSDPQTDRTNVLHLPVRGSGDGGIYSTAGDIHRLWDALLLGRIVDKGWVDEMLRPRSTFASGGGYGLGLWHGAEGRYWMMGADAGVGFASGVLPAQDFRLTLLSNVTEGTDAVFRDLSKRLLAEVN</sequence>
<dbReference type="GO" id="GO:0016020">
    <property type="term" value="C:membrane"/>
    <property type="evidence" value="ECO:0007669"/>
    <property type="project" value="UniProtKB-SubCell"/>
</dbReference>
<dbReference type="Gene3D" id="3.40.710.10">
    <property type="entry name" value="DD-peptidase/beta-lactamase superfamily"/>
    <property type="match status" value="1"/>
</dbReference>
<comment type="caution">
    <text evidence="4">The sequence shown here is derived from an EMBL/GenBank/DDBJ whole genome shotgun (WGS) entry which is preliminary data.</text>
</comment>
<reference evidence="4 5" key="1">
    <citation type="submission" date="2018-09" db="EMBL/GenBank/DDBJ databases">
        <authorList>
            <person name="Zhu H."/>
        </authorList>
    </citation>
    <scope>NUCLEOTIDE SEQUENCE [LARGE SCALE GENOMIC DNA]</scope>
    <source>
        <strain evidence="4 5">K2S05-167</strain>
    </source>
</reference>
<evidence type="ECO:0000313" key="4">
    <source>
        <dbReference type="EMBL" id="RJF68890.1"/>
    </source>
</evidence>
<keyword evidence="2" id="KW-0472">Membrane</keyword>
<dbReference type="GO" id="GO:0016787">
    <property type="term" value="F:hydrolase activity"/>
    <property type="evidence" value="ECO:0007669"/>
    <property type="project" value="UniProtKB-KW"/>
</dbReference>
<name>A0A418UZH0_9DEIO</name>
<accession>A0A418UZH0</accession>
<dbReference type="InterPro" id="IPR001466">
    <property type="entry name" value="Beta-lactam-related"/>
</dbReference>
<feature type="domain" description="Beta-lactamase-related" evidence="3">
    <location>
        <begin position="2"/>
        <end position="318"/>
    </location>
</feature>
<keyword evidence="5" id="KW-1185">Reference proteome</keyword>
<dbReference type="SUPFAM" id="SSF56601">
    <property type="entry name" value="beta-lactamase/transpeptidase-like"/>
    <property type="match status" value="1"/>
</dbReference>
<dbReference type="Proteomes" id="UP000286287">
    <property type="component" value="Unassembled WGS sequence"/>
</dbReference>
<dbReference type="PANTHER" id="PTHR46825">
    <property type="entry name" value="D-ALANYL-D-ALANINE-CARBOXYPEPTIDASE/ENDOPEPTIDASE AMPH"/>
    <property type="match status" value="1"/>
</dbReference>
<gene>
    <name evidence="4" type="ORF">D3875_21280</name>
</gene>
<organism evidence="4 5">
    <name type="scientific">Deinococcus cavernae</name>
    <dbReference type="NCBI Taxonomy" id="2320857"/>
    <lineage>
        <taxon>Bacteria</taxon>
        <taxon>Thermotogati</taxon>
        <taxon>Deinococcota</taxon>
        <taxon>Deinococci</taxon>
        <taxon>Deinococcales</taxon>
        <taxon>Deinococcaceae</taxon>
        <taxon>Deinococcus</taxon>
    </lineage>
</organism>
<dbReference type="EMBL" id="QYUJ01000030">
    <property type="protein sequence ID" value="RJF68890.1"/>
    <property type="molecule type" value="Genomic_DNA"/>
</dbReference>
<proteinExistence type="predicted"/>
<protein>
    <submittedName>
        <fullName evidence="4">Class A beta-lactamase-related serine hydrolase</fullName>
    </submittedName>
</protein>
<evidence type="ECO:0000256" key="1">
    <source>
        <dbReference type="ARBA" id="ARBA00004370"/>
    </source>
</evidence>
<keyword evidence="4" id="KW-0378">Hydrolase</keyword>
<dbReference type="PANTHER" id="PTHR46825:SF11">
    <property type="entry name" value="PENICILLIN-BINDING PROTEIN 4"/>
    <property type="match status" value="1"/>
</dbReference>
<evidence type="ECO:0000256" key="2">
    <source>
        <dbReference type="ARBA" id="ARBA00023136"/>
    </source>
</evidence>
<comment type="subcellular location">
    <subcellularLocation>
        <location evidence="1">Membrane</location>
    </subcellularLocation>
</comment>